<keyword evidence="7" id="KW-0547">Nucleotide-binding</keyword>
<keyword evidence="8" id="KW-1185">Reference proteome</keyword>
<protein>
    <recommendedName>
        <fullName evidence="2">histidine kinase</fullName>
        <ecNumber evidence="2">2.7.13.3</ecNumber>
    </recommendedName>
</protein>
<dbReference type="SUPFAM" id="SSF52172">
    <property type="entry name" value="CheY-like"/>
    <property type="match status" value="1"/>
</dbReference>
<dbReference type="Gene3D" id="3.30.450.20">
    <property type="entry name" value="PAS domain"/>
    <property type="match status" value="1"/>
</dbReference>
<dbReference type="Pfam" id="PF12860">
    <property type="entry name" value="PAS_7"/>
    <property type="match status" value="1"/>
</dbReference>
<dbReference type="PANTHER" id="PTHR43547">
    <property type="entry name" value="TWO-COMPONENT HISTIDINE KINASE"/>
    <property type="match status" value="1"/>
</dbReference>
<dbReference type="SUPFAM" id="SSF55874">
    <property type="entry name" value="ATPase domain of HSP90 chaperone/DNA topoisomerase II/histidine kinase"/>
    <property type="match status" value="1"/>
</dbReference>
<dbReference type="InterPro" id="IPR003594">
    <property type="entry name" value="HATPase_dom"/>
</dbReference>
<dbReference type="GO" id="GO:0005524">
    <property type="term" value="F:ATP binding"/>
    <property type="evidence" value="ECO:0007669"/>
    <property type="project" value="UniProtKB-KW"/>
</dbReference>
<dbReference type="CDD" id="cd16922">
    <property type="entry name" value="HATPase_EvgS-ArcB-TorS-like"/>
    <property type="match status" value="1"/>
</dbReference>
<dbReference type="InterPro" id="IPR003661">
    <property type="entry name" value="HisK_dim/P_dom"/>
</dbReference>
<dbReference type="SUPFAM" id="SSF55785">
    <property type="entry name" value="PYP-like sensor domain (PAS domain)"/>
    <property type="match status" value="1"/>
</dbReference>
<dbReference type="InterPro" id="IPR005467">
    <property type="entry name" value="His_kinase_dom"/>
</dbReference>
<proteinExistence type="predicted"/>
<reference evidence="7" key="1">
    <citation type="submission" date="2022-09" db="EMBL/GenBank/DDBJ databases">
        <title>Tahibacter sp. nov., isolated from a fresh water.</title>
        <authorList>
            <person name="Baek J.H."/>
            <person name="Lee J.K."/>
            <person name="Kim J.M."/>
            <person name="Jeon C.O."/>
        </authorList>
    </citation>
    <scope>NUCLEOTIDE SEQUENCE</scope>
    <source>
        <strain evidence="7">W38</strain>
    </source>
</reference>
<dbReference type="SMART" id="SM00388">
    <property type="entry name" value="HisKA"/>
    <property type="match status" value="1"/>
</dbReference>
<evidence type="ECO:0000259" key="6">
    <source>
        <dbReference type="PROSITE" id="PS50110"/>
    </source>
</evidence>
<dbReference type="PRINTS" id="PR00344">
    <property type="entry name" value="BCTRLSENSOR"/>
</dbReference>
<dbReference type="Pfam" id="PF02518">
    <property type="entry name" value="HATPase_c"/>
    <property type="match status" value="1"/>
</dbReference>
<gene>
    <name evidence="7" type="ORF">N4264_03045</name>
</gene>
<sequence>MARNVQATQAALTQAQRALASADALRLATLATVNDGVLVTNAEGGITGYNDRFLALWGLPAHVMALDNHFDLLEVLQSQLKDPVAAITRTREVYRHFGDRGMEVLELADGRVFELRTHEQRVDGIVVGHVWAYNDISERAHAEAALRGALKSQERLVDAERAARTEAERACRMKDEFLATLSHELRTPLNAIVGWSQILLSGRAEPAHIQQGLETIARNAKAQARLIDDLLDMSRIVSGKVRLELQELDLPAVIDAAVDAVRPSADLKSIRLRKIIDPVAGPVVGDPSRLQQVLWNLLANAVKFTPANGSVDVTLERVNSHVEVVVSDTGAGIDPQFLPHVFDRFRQADSSTVRTYGGLGLGLSIVRQLVEMHGGSVWARSDGPGRGSRFAMVLPLAPIRLAGVGRDSPPPARAVQQDYAGIGLEGISVLVVEDEPDTRELIRRVLLDCGAQVTTVPSAAEGLHAIQSNKPDILLSDIGMPDKDGYQFIREVRRLPSMNGGKVPAVALTAFARSEDRTQAMLAGFQMHIAKPIEPRELVATVGSLAGRTARLDD</sequence>
<dbReference type="InterPro" id="IPR001789">
    <property type="entry name" value="Sig_transdc_resp-reg_receiver"/>
</dbReference>
<dbReference type="InterPro" id="IPR036890">
    <property type="entry name" value="HATPase_C_sf"/>
</dbReference>
<keyword evidence="7" id="KW-0067">ATP-binding</keyword>
<dbReference type="EMBL" id="CP104694">
    <property type="protein sequence ID" value="UXI68642.1"/>
    <property type="molecule type" value="Genomic_DNA"/>
</dbReference>
<evidence type="ECO:0000313" key="8">
    <source>
        <dbReference type="Proteomes" id="UP001064632"/>
    </source>
</evidence>
<dbReference type="InterPro" id="IPR000014">
    <property type="entry name" value="PAS"/>
</dbReference>
<dbReference type="InterPro" id="IPR035965">
    <property type="entry name" value="PAS-like_dom_sf"/>
</dbReference>
<dbReference type="EC" id="2.7.13.3" evidence="2"/>
<dbReference type="SUPFAM" id="SSF47384">
    <property type="entry name" value="Homodimeric domain of signal transducing histidine kinase"/>
    <property type="match status" value="1"/>
</dbReference>
<organism evidence="7 8">
    <name type="scientific">Tahibacter amnicola</name>
    <dbReference type="NCBI Taxonomy" id="2976241"/>
    <lineage>
        <taxon>Bacteria</taxon>
        <taxon>Pseudomonadati</taxon>
        <taxon>Pseudomonadota</taxon>
        <taxon>Gammaproteobacteria</taxon>
        <taxon>Lysobacterales</taxon>
        <taxon>Rhodanobacteraceae</taxon>
        <taxon>Tahibacter</taxon>
    </lineage>
</organism>
<dbReference type="SMART" id="SM00448">
    <property type="entry name" value="REC"/>
    <property type="match status" value="1"/>
</dbReference>
<dbReference type="InterPro" id="IPR036097">
    <property type="entry name" value="HisK_dim/P_sf"/>
</dbReference>
<dbReference type="Pfam" id="PF00512">
    <property type="entry name" value="HisKA"/>
    <property type="match status" value="1"/>
</dbReference>
<dbReference type="Proteomes" id="UP001064632">
    <property type="component" value="Chromosome"/>
</dbReference>
<dbReference type="InterPro" id="IPR011006">
    <property type="entry name" value="CheY-like_superfamily"/>
</dbReference>
<dbReference type="CDD" id="cd00130">
    <property type="entry name" value="PAS"/>
    <property type="match status" value="1"/>
</dbReference>
<feature type="domain" description="Response regulatory" evidence="6">
    <location>
        <begin position="428"/>
        <end position="546"/>
    </location>
</feature>
<dbReference type="Gene3D" id="3.40.50.2300">
    <property type="match status" value="1"/>
</dbReference>
<evidence type="ECO:0000256" key="4">
    <source>
        <dbReference type="PROSITE-ProRule" id="PRU00169"/>
    </source>
</evidence>
<feature type="modified residue" description="4-aspartylphosphate" evidence="4">
    <location>
        <position position="477"/>
    </location>
</feature>
<dbReference type="Gene3D" id="3.30.565.10">
    <property type="entry name" value="Histidine kinase-like ATPase, C-terminal domain"/>
    <property type="match status" value="1"/>
</dbReference>
<accession>A0ABY6BFS6</accession>
<dbReference type="PROSITE" id="PS50110">
    <property type="entry name" value="RESPONSE_REGULATORY"/>
    <property type="match status" value="1"/>
</dbReference>
<feature type="domain" description="Histidine kinase" evidence="5">
    <location>
        <begin position="180"/>
        <end position="398"/>
    </location>
</feature>
<dbReference type="Gene3D" id="1.10.287.130">
    <property type="match status" value="1"/>
</dbReference>
<evidence type="ECO:0000313" key="7">
    <source>
        <dbReference type="EMBL" id="UXI68642.1"/>
    </source>
</evidence>
<evidence type="ECO:0000256" key="2">
    <source>
        <dbReference type="ARBA" id="ARBA00012438"/>
    </source>
</evidence>
<dbReference type="CDD" id="cd00082">
    <property type="entry name" value="HisKA"/>
    <property type="match status" value="1"/>
</dbReference>
<dbReference type="CDD" id="cd17580">
    <property type="entry name" value="REC_2_DhkD-like"/>
    <property type="match status" value="1"/>
</dbReference>
<dbReference type="InterPro" id="IPR004358">
    <property type="entry name" value="Sig_transdc_His_kin-like_C"/>
</dbReference>
<comment type="catalytic activity">
    <reaction evidence="1">
        <text>ATP + protein L-histidine = ADP + protein N-phospho-L-histidine.</text>
        <dbReference type="EC" id="2.7.13.3"/>
    </reaction>
</comment>
<evidence type="ECO:0000256" key="3">
    <source>
        <dbReference type="ARBA" id="ARBA00022553"/>
    </source>
</evidence>
<dbReference type="PROSITE" id="PS50109">
    <property type="entry name" value="HIS_KIN"/>
    <property type="match status" value="1"/>
</dbReference>
<evidence type="ECO:0000256" key="1">
    <source>
        <dbReference type="ARBA" id="ARBA00000085"/>
    </source>
</evidence>
<evidence type="ECO:0000259" key="5">
    <source>
        <dbReference type="PROSITE" id="PS50109"/>
    </source>
</evidence>
<name>A0ABY6BFS6_9GAMM</name>
<dbReference type="Pfam" id="PF00072">
    <property type="entry name" value="Response_reg"/>
    <property type="match status" value="1"/>
</dbReference>
<dbReference type="PANTHER" id="PTHR43547:SF2">
    <property type="entry name" value="HYBRID SIGNAL TRANSDUCTION HISTIDINE KINASE C"/>
    <property type="match status" value="1"/>
</dbReference>
<dbReference type="RefSeq" id="WP_261695601.1">
    <property type="nucleotide sequence ID" value="NZ_CP104694.1"/>
</dbReference>
<dbReference type="SMART" id="SM00387">
    <property type="entry name" value="HATPase_c"/>
    <property type="match status" value="1"/>
</dbReference>
<keyword evidence="3 4" id="KW-0597">Phosphoprotein</keyword>